<evidence type="ECO:0000256" key="7">
    <source>
        <dbReference type="RuleBase" id="RU363032"/>
    </source>
</evidence>
<feature type="domain" description="ABC transmembrane type-1" evidence="8">
    <location>
        <begin position="87"/>
        <end position="282"/>
    </location>
</feature>
<feature type="transmembrane region" description="Helical" evidence="7">
    <location>
        <begin position="154"/>
        <end position="175"/>
    </location>
</feature>
<sequence length="303" mass="33878">MHLTPSERTAELTPSQPRRAQVGKLFLLLAVAAIGAICVLPLVIVISASLSSERSLVEWGYSLLPREFSIAAYAYLWHQPDQLAASYGITTFVTVTGTLGGLLLSSLLAYPLARRDFRWRRPLSFYVFFTMLFNGGLVPTYIVVSQVLHLKDTVWALILPYLIVPWFVLLLRTFFAMLPVEIIESAQMDGFGEYRLFFRIVLPLSTPVLATVALFASLNYWNDWFLALLYIDDRRLLPLQYLLVTIIQNIEAINMSANTVTTAAPAESVRMATAVLAIGPIVFVYSFLQKYFVQGLTVGAIKG</sequence>
<dbReference type="CDD" id="cd06261">
    <property type="entry name" value="TM_PBP2"/>
    <property type="match status" value="1"/>
</dbReference>
<comment type="caution">
    <text evidence="9">The sequence shown here is derived from an EMBL/GenBank/DDBJ whole genome shotgun (WGS) entry which is preliminary data.</text>
</comment>
<evidence type="ECO:0000313" key="10">
    <source>
        <dbReference type="Proteomes" id="UP001153404"/>
    </source>
</evidence>
<dbReference type="Gene3D" id="1.10.3720.10">
    <property type="entry name" value="MetI-like"/>
    <property type="match status" value="1"/>
</dbReference>
<comment type="subcellular location">
    <subcellularLocation>
        <location evidence="1 7">Cell membrane</location>
        <topology evidence="1 7">Multi-pass membrane protein</topology>
    </subcellularLocation>
</comment>
<feature type="transmembrane region" description="Helical" evidence="7">
    <location>
        <begin position="196"/>
        <end position="218"/>
    </location>
</feature>
<evidence type="ECO:0000256" key="4">
    <source>
        <dbReference type="ARBA" id="ARBA00022692"/>
    </source>
</evidence>
<keyword evidence="3" id="KW-1003">Cell membrane</keyword>
<dbReference type="PROSITE" id="PS50928">
    <property type="entry name" value="ABC_TM1"/>
    <property type="match status" value="1"/>
</dbReference>
<feature type="transmembrane region" description="Helical" evidence="7">
    <location>
        <begin position="85"/>
        <end position="113"/>
    </location>
</feature>
<keyword evidence="5 7" id="KW-1133">Transmembrane helix</keyword>
<evidence type="ECO:0000256" key="3">
    <source>
        <dbReference type="ARBA" id="ARBA00022475"/>
    </source>
</evidence>
<dbReference type="EMBL" id="JAPDIA010000001">
    <property type="protein sequence ID" value="MDG0808050.1"/>
    <property type="molecule type" value="Genomic_DNA"/>
</dbReference>
<dbReference type="GO" id="GO:0005886">
    <property type="term" value="C:plasma membrane"/>
    <property type="evidence" value="ECO:0007669"/>
    <property type="project" value="UniProtKB-SubCell"/>
</dbReference>
<keyword evidence="2 7" id="KW-0813">Transport</keyword>
<keyword evidence="4 7" id="KW-0812">Transmembrane</keyword>
<feature type="transmembrane region" description="Helical" evidence="7">
    <location>
        <begin position="125"/>
        <end position="148"/>
    </location>
</feature>
<evidence type="ECO:0000256" key="5">
    <source>
        <dbReference type="ARBA" id="ARBA00022989"/>
    </source>
</evidence>
<keyword evidence="10" id="KW-1185">Reference proteome</keyword>
<dbReference type="PANTHER" id="PTHR43744">
    <property type="entry name" value="ABC TRANSPORTER PERMEASE PROTEIN MG189-RELATED-RELATED"/>
    <property type="match status" value="1"/>
</dbReference>
<evidence type="ECO:0000259" key="8">
    <source>
        <dbReference type="PROSITE" id="PS50928"/>
    </source>
</evidence>
<dbReference type="RefSeq" id="WP_277528258.1">
    <property type="nucleotide sequence ID" value="NZ_JAPDIA010000001.1"/>
</dbReference>
<dbReference type="PANTHER" id="PTHR43744:SF9">
    <property type="entry name" value="POLYGALACTURONAN_RHAMNOGALACTURONAN TRANSPORT SYSTEM PERMEASE PROTEIN YTCP"/>
    <property type="match status" value="1"/>
</dbReference>
<protein>
    <submittedName>
        <fullName evidence="9">Carbohydrate ABC transporter permease</fullName>
    </submittedName>
</protein>
<dbReference type="GO" id="GO:0055085">
    <property type="term" value="P:transmembrane transport"/>
    <property type="evidence" value="ECO:0007669"/>
    <property type="project" value="InterPro"/>
</dbReference>
<evidence type="ECO:0000256" key="2">
    <source>
        <dbReference type="ARBA" id="ARBA00022448"/>
    </source>
</evidence>
<feature type="transmembrane region" description="Helical" evidence="7">
    <location>
        <begin position="269"/>
        <end position="288"/>
    </location>
</feature>
<reference evidence="9" key="1">
    <citation type="submission" date="2022-10" db="EMBL/GenBank/DDBJ databases">
        <title>Comparative genomic analysis of Cohnella hashimotonis sp. nov., isolated from the International Space Station.</title>
        <authorList>
            <person name="Simpson A."/>
            <person name="Venkateswaran K."/>
        </authorList>
    </citation>
    <scope>NUCLEOTIDE SEQUENCE</scope>
    <source>
        <strain evidence="9">DSM 28161</strain>
    </source>
</reference>
<dbReference type="Proteomes" id="UP001153404">
    <property type="component" value="Unassembled WGS sequence"/>
</dbReference>
<dbReference type="Pfam" id="PF00528">
    <property type="entry name" value="BPD_transp_1"/>
    <property type="match status" value="1"/>
</dbReference>
<comment type="similarity">
    <text evidence="7">Belongs to the binding-protein-dependent transport system permease family.</text>
</comment>
<feature type="transmembrane region" description="Helical" evidence="7">
    <location>
        <begin position="25"/>
        <end position="50"/>
    </location>
</feature>
<dbReference type="InterPro" id="IPR035906">
    <property type="entry name" value="MetI-like_sf"/>
</dbReference>
<evidence type="ECO:0000313" key="9">
    <source>
        <dbReference type="EMBL" id="MDG0808050.1"/>
    </source>
</evidence>
<keyword evidence="6 7" id="KW-0472">Membrane</keyword>
<dbReference type="AlphaFoldDB" id="A0A9X4KNS2"/>
<name>A0A9X4KNS2_9BACL</name>
<gene>
    <name evidence="9" type="ORF">OMP40_00490</name>
</gene>
<accession>A0A9X4KNS2</accession>
<organism evidence="9 10">
    <name type="scientific">Cohnella rhizosphaerae</name>
    <dbReference type="NCBI Taxonomy" id="1457232"/>
    <lineage>
        <taxon>Bacteria</taxon>
        <taxon>Bacillati</taxon>
        <taxon>Bacillota</taxon>
        <taxon>Bacilli</taxon>
        <taxon>Bacillales</taxon>
        <taxon>Paenibacillaceae</taxon>
        <taxon>Cohnella</taxon>
    </lineage>
</organism>
<dbReference type="SUPFAM" id="SSF161098">
    <property type="entry name" value="MetI-like"/>
    <property type="match status" value="1"/>
</dbReference>
<proteinExistence type="inferred from homology"/>
<dbReference type="InterPro" id="IPR000515">
    <property type="entry name" value="MetI-like"/>
</dbReference>
<evidence type="ECO:0000256" key="6">
    <source>
        <dbReference type="ARBA" id="ARBA00023136"/>
    </source>
</evidence>
<evidence type="ECO:0000256" key="1">
    <source>
        <dbReference type="ARBA" id="ARBA00004651"/>
    </source>
</evidence>